<sequence>MLTRKRQRQEEAEEKERHGKHAQRSSAAAAATAASSSHKVILADAAKRRKGSPTPKASSLSTKNPAHAFLQVTDPAFTKPYHVSGLHPRAQVYYCPAFVSPQQADQWKERLLVELLWYKPTLKVYGRDVIQSRQIAGTQLVSYSKDQVRAIMHSPFPPLLADIAAKISHTVGKEVQFNHVMANLYEDGSRYIGKHRDNRENLCIASLSLGANRRWIMERAKRKQVALGKEDQGSDEVLDRKETLANGSLLVMQGDTQELYTHEIPKEPKVKDLRIMSSAPTPRSPESSPGSLEPEKDAIQTQLEDGPVRGLAYAARLRTFILASSRYVAYTSDIGEAFRPLVTPGIVRAAYAVSWLYLGGDVSYAGYRTWKTGAGHHSHASTPAPAIDAPSSSSSALPDKDELRRRLQDVKSTQDAKQAASALSSEVSRALTPTAPAGGAAPSEIAFVMARRAVFQALASMMLPAFTIHSVVRYSAPLFARSASRRLASLGPTISGLACVPALPFIFDHPVEQAVDIVFDKVEEIVLNKGEADAVPEEKKKV</sequence>
<dbReference type="PANTHER" id="PTHR11001">
    <property type="entry name" value="MITOCHONDRIAL FISSION PROCESS PROTEIN 1"/>
    <property type="match status" value="1"/>
</dbReference>
<reference evidence="6" key="1">
    <citation type="journal article" date="2023" name="PhytoFront">
        <title>Draft Genome Resources of Seven Strains of Tilletia horrida, Causal Agent of Kernel Smut of Rice.</title>
        <authorList>
            <person name="Khanal S."/>
            <person name="Antony Babu S."/>
            <person name="Zhou X.G."/>
        </authorList>
    </citation>
    <scope>NUCLEOTIDE SEQUENCE</scope>
    <source>
        <strain evidence="6">TX6</strain>
    </source>
</reference>
<organism evidence="6 7">
    <name type="scientific">Tilletia horrida</name>
    <dbReference type="NCBI Taxonomy" id="155126"/>
    <lineage>
        <taxon>Eukaryota</taxon>
        <taxon>Fungi</taxon>
        <taxon>Dikarya</taxon>
        <taxon>Basidiomycota</taxon>
        <taxon>Ustilaginomycotina</taxon>
        <taxon>Exobasidiomycetes</taxon>
        <taxon>Tilletiales</taxon>
        <taxon>Tilletiaceae</taxon>
        <taxon>Tilletia</taxon>
    </lineage>
</organism>
<feature type="region of interest" description="Disordered" evidence="4">
    <location>
        <begin position="374"/>
        <end position="421"/>
    </location>
</feature>
<protein>
    <recommendedName>
        <fullName evidence="2">Mitochondrial fission process protein 1</fullName>
    </recommendedName>
    <alternativeName>
        <fullName evidence="3">Mitochondrial 18 kDa protein</fullName>
    </alternativeName>
</protein>
<feature type="region of interest" description="Disordered" evidence="4">
    <location>
        <begin position="1"/>
        <end position="65"/>
    </location>
</feature>
<dbReference type="InterPro" id="IPR019560">
    <property type="entry name" value="Mitochondrial_18_kDa_protein"/>
</dbReference>
<comment type="caution">
    <text evidence="6">The sequence shown here is derived from an EMBL/GenBank/DDBJ whole genome shotgun (WGS) entry which is preliminary data.</text>
</comment>
<evidence type="ECO:0000313" key="7">
    <source>
        <dbReference type="Proteomes" id="UP001176517"/>
    </source>
</evidence>
<dbReference type="PROSITE" id="PS51471">
    <property type="entry name" value="FE2OG_OXY"/>
    <property type="match status" value="1"/>
</dbReference>
<gene>
    <name evidence="6" type="ORF">OC846_001342</name>
</gene>
<feature type="compositionally biased region" description="Basic and acidic residues" evidence="4">
    <location>
        <begin position="8"/>
        <end position="17"/>
    </location>
</feature>
<keyword evidence="7" id="KW-1185">Reference proteome</keyword>
<dbReference type="InterPro" id="IPR037151">
    <property type="entry name" value="AlkB-like_sf"/>
</dbReference>
<feature type="compositionally biased region" description="Low complexity" evidence="4">
    <location>
        <begin position="380"/>
        <end position="397"/>
    </location>
</feature>
<dbReference type="Pfam" id="PF10558">
    <property type="entry name" value="MTP18"/>
    <property type="match status" value="1"/>
</dbReference>
<dbReference type="SUPFAM" id="SSF51197">
    <property type="entry name" value="Clavaminate synthase-like"/>
    <property type="match status" value="1"/>
</dbReference>
<dbReference type="GO" id="GO:0000266">
    <property type="term" value="P:mitochondrial fission"/>
    <property type="evidence" value="ECO:0007669"/>
    <property type="project" value="TreeGrafter"/>
</dbReference>
<evidence type="ECO:0000256" key="4">
    <source>
        <dbReference type="SAM" id="MobiDB-lite"/>
    </source>
</evidence>
<feature type="region of interest" description="Disordered" evidence="4">
    <location>
        <begin position="271"/>
        <end position="294"/>
    </location>
</feature>
<dbReference type="GO" id="GO:0005739">
    <property type="term" value="C:mitochondrion"/>
    <property type="evidence" value="ECO:0007669"/>
    <property type="project" value="TreeGrafter"/>
</dbReference>
<evidence type="ECO:0000256" key="1">
    <source>
        <dbReference type="ARBA" id="ARBA00009224"/>
    </source>
</evidence>
<dbReference type="PANTHER" id="PTHR11001:SF2">
    <property type="entry name" value="MITOCHONDRIAL FISSION PROCESS PROTEIN 1"/>
    <property type="match status" value="1"/>
</dbReference>
<dbReference type="InterPro" id="IPR027450">
    <property type="entry name" value="AlkB-like"/>
</dbReference>
<evidence type="ECO:0000259" key="5">
    <source>
        <dbReference type="PROSITE" id="PS51471"/>
    </source>
</evidence>
<evidence type="ECO:0000256" key="3">
    <source>
        <dbReference type="ARBA" id="ARBA00029631"/>
    </source>
</evidence>
<dbReference type="EMBL" id="JAPDMZ010000019">
    <property type="protein sequence ID" value="KAK0556123.1"/>
    <property type="molecule type" value="Genomic_DNA"/>
</dbReference>
<dbReference type="Pfam" id="PF13532">
    <property type="entry name" value="2OG-FeII_Oxy_2"/>
    <property type="match status" value="1"/>
</dbReference>
<dbReference type="Proteomes" id="UP001176517">
    <property type="component" value="Unassembled WGS sequence"/>
</dbReference>
<dbReference type="AlphaFoldDB" id="A0AAN6GVE9"/>
<name>A0AAN6GVE9_9BASI</name>
<feature type="compositionally biased region" description="Basic and acidic residues" evidence="4">
    <location>
        <begin position="398"/>
        <end position="414"/>
    </location>
</feature>
<feature type="compositionally biased region" description="Low complexity" evidence="4">
    <location>
        <begin position="25"/>
        <end position="37"/>
    </location>
</feature>
<evidence type="ECO:0000313" key="6">
    <source>
        <dbReference type="EMBL" id="KAK0556123.1"/>
    </source>
</evidence>
<dbReference type="InterPro" id="IPR005123">
    <property type="entry name" value="Oxoglu/Fe-dep_dioxygenase_dom"/>
</dbReference>
<comment type="similarity">
    <text evidence="1">Belongs to the MTFP1 family.</text>
</comment>
<feature type="compositionally biased region" description="Polar residues" evidence="4">
    <location>
        <begin position="55"/>
        <end position="64"/>
    </location>
</feature>
<dbReference type="Gene3D" id="2.60.120.590">
    <property type="entry name" value="Alpha-ketoglutarate-dependent dioxygenase AlkB-like"/>
    <property type="match status" value="1"/>
</dbReference>
<accession>A0AAN6GVE9</accession>
<evidence type="ECO:0000256" key="2">
    <source>
        <dbReference type="ARBA" id="ARBA00017835"/>
    </source>
</evidence>
<proteinExistence type="inferred from homology"/>
<feature type="domain" description="Fe2OG dioxygenase" evidence="5">
    <location>
        <begin position="176"/>
        <end position="284"/>
    </location>
</feature>